<feature type="transmembrane region" description="Helical" evidence="9">
    <location>
        <begin position="60"/>
        <end position="78"/>
    </location>
</feature>
<dbReference type="EMBL" id="JBHRSL010000027">
    <property type="protein sequence ID" value="MFC3053535.1"/>
    <property type="molecule type" value="Genomic_DNA"/>
</dbReference>
<feature type="transmembrane region" description="Helical" evidence="9">
    <location>
        <begin position="99"/>
        <end position="123"/>
    </location>
</feature>
<comment type="similarity">
    <text evidence="8 9">Belongs to the TRAP transporter small permease family.</text>
</comment>
<evidence type="ECO:0000256" key="8">
    <source>
        <dbReference type="ARBA" id="ARBA00038436"/>
    </source>
</evidence>
<evidence type="ECO:0000256" key="6">
    <source>
        <dbReference type="ARBA" id="ARBA00022989"/>
    </source>
</evidence>
<evidence type="ECO:0000313" key="12">
    <source>
        <dbReference type="Proteomes" id="UP001595444"/>
    </source>
</evidence>
<keyword evidence="3" id="KW-1003">Cell membrane</keyword>
<comment type="subunit">
    <text evidence="9">The complex comprises the extracytoplasmic solute receptor protein and the two transmembrane proteins.</text>
</comment>
<evidence type="ECO:0000256" key="1">
    <source>
        <dbReference type="ARBA" id="ARBA00004429"/>
    </source>
</evidence>
<evidence type="ECO:0000259" key="10">
    <source>
        <dbReference type="Pfam" id="PF04290"/>
    </source>
</evidence>
<dbReference type="RefSeq" id="WP_194215511.1">
    <property type="nucleotide sequence ID" value="NZ_CP061205.1"/>
</dbReference>
<evidence type="ECO:0000256" key="9">
    <source>
        <dbReference type="RuleBase" id="RU369079"/>
    </source>
</evidence>
<dbReference type="PANTHER" id="PTHR35011:SF2">
    <property type="entry name" value="2,3-DIKETO-L-GULONATE TRAP TRANSPORTER SMALL PERMEASE PROTEIN YIAM"/>
    <property type="match status" value="1"/>
</dbReference>
<evidence type="ECO:0000256" key="2">
    <source>
        <dbReference type="ARBA" id="ARBA00022448"/>
    </source>
</evidence>
<keyword evidence="6 9" id="KW-1133">Transmembrane helix</keyword>
<keyword evidence="12" id="KW-1185">Reference proteome</keyword>
<feature type="transmembrane region" description="Helical" evidence="9">
    <location>
        <begin position="29"/>
        <end position="54"/>
    </location>
</feature>
<comment type="subcellular location">
    <subcellularLocation>
        <location evidence="1 9">Cell inner membrane</location>
        <topology evidence="1 9">Multi-pass membrane protein</topology>
    </subcellularLocation>
</comment>
<dbReference type="Pfam" id="PF04290">
    <property type="entry name" value="DctQ"/>
    <property type="match status" value="1"/>
</dbReference>
<evidence type="ECO:0000313" key="11">
    <source>
        <dbReference type="EMBL" id="MFC3053535.1"/>
    </source>
</evidence>
<comment type="caution">
    <text evidence="11">The sequence shown here is derived from an EMBL/GenBank/DDBJ whole genome shotgun (WGS) entry which is preliminary data.</text>
</comment>
<feature type="transmembrane region" description="Helical" evidence="9">
    <location>
        <begin position="159"/>
        <end position="183"/>
    </location>
</feature>
<dbReference type="Proteomes" id="UP001595444">
    <property type="component" value="Unassembled WGS sequence"/>
</dbReference>
<dbReference type="InterPro" id="IPR055348">
    <property type="entry name" value="DctQ"/>
</dbReference>
<keyword evidence="2 9" id="KW-0813">Transport</keyword>
<gene>
    <name evidence="11" type="ORF">ACFOKA_16670</name>
</gene>
<dbReference type="PANTHER" id="PTHR35011">
    <property type="entry name" value="2,3-DIKETO-L-GULONATE TRAP TRANSPORTER SMALL PERMEASE PROTEIN YIAM"/>
    <property type="match status" value="1"/>
</dbReference>
<sequence length="202" mass="22377">MFGEGQKVAGNVPRLQLISACVAVVEKRLAGLIGVVVFLLITANIICRLLRLPVFWIDELAIYAMIWMAFLAASAGIQGRDHIVVTLVADRLSAQAQKFLSYFVDLVMLVFGGILLVLAWVWFAPYDLIIAGGDVTEFSENTLNFIYSEPTSAIGLPKFLFWLIMPIFSFTICLHSLAHLLSVRIVNLPEKSKVSAFQKEGE</sequence>
<evidence type="ECO:0000256" key="4">
    <source>
        <dbReference type="ARBA" id="ARBA00022519"/>
    </source>
</evidence>
<keyword evidence="7 9" id="KW-0472">Membrane</keyword>
<reference evidence="12" key="1">
    <citation type="journal article" date="2019" name="Int. J. Syst. Evol. Microbiol.">
        <title>The Global Catalogue of Microorganisms (GCM) 10K type strain sequencing project: providing services to taxonomists for standard genome sequencing and annotation.</title>
        <authorList>
            <consortium name="The Broad Institute Genomics Platform"/>
            <consortium name="The Broad Institute Genome Sequencing Center for Infectious Disease"/>
            <person name="Wu L."/>
            <person name="Ma J."/>
        </authorList>
    </citation>
    <scope>NUCLEOTIDE SEQUENCE [LARGE SCALE GENOMIC DNA]</scope>
    <source>
        <strain evidence="12">KCTC 62164</strain>
    </source>
</reference>
<evidence type="ECO:0000256" key="3">
    <source>
        <dbReference type="ARBA" id="ARBA00022475"/>
    </source>
</evidence>
<name>A0ABV7DA87_9PROT</name>
<protein>
    <recommendedName>
        <fullName evidence="9">TRAP transporter small permease protein</fullName>
    </recommendedName>
</protein>
<keyword evidence="4 9" id="KW-0997">Cell inner membrane</keyword>
<comment type="function">
    <text evidence="9">Part of the tripartite ATP-independent periplasmic (TRAP) transport system.</text>
</comment>
<dbReference type="InterPro" id="IPR007387">
    <property type="entry name" value="TRAP_DctQ"/>
</dbReference>
<accession>A0ABV7DA87</accession>
<proteinExistence type="inferred from homology"/>
<feature type="domain" description="Tripartite ATP-independent periplasmic transporters DctQ component" evidence="10">
    <location>
        <begin position="38"/>
        <end position="182"/>
    </location>
</feature>
<evidence type="ECO:0000256" key="7">
    <source>
        <dbReference type="ARBA" id="ARBA00023136"/>
    </source>
</evidence>
<organism evidence="11 12">
    <name type="scientific">Kordiimonas pumila</name>
    <dbReference type="NCBI Taxonomy" id="2161677"/>
    <lineage>
        <taxon>Bacteria</taxon>
        <taxon>Pseudomonadati</taxon>
        <taxon>Pseudomonadota</taxon>
        <taxon>Alphaproteobacteria</taxon>
        <taxon>Kordiimonadales</taxon>
        <taxon>Kordiimonadaceae</taxon>
        <taxon>Kordiimonas</taxon>
    </lineage>
</organism>
<keyword evidence="5 9" id="KW-0812">Transmembrane</keyword>
<evidence type="ECO:0000256" key="5">
    <source>
        <dbReference type="ARBA" id="ARBA00022692"/>
    </source>
</evidence>